<name>A0ABV1RIT0_9ALTE</name>
<dbReference type="EC" id="2.6.1.85" evidence="1"/>
<organism evidence="5 6">
    <name type="scientific">Catenovulum sediminis</name>
    <dbReference type="NCBI Taxonomy" id="1740262"/>
    <lineage>
        <taxon>Bacteria</taxon>
        <taxon>Pseudomonadati</taxon>
        <taxon>Pseudomonadota</taxon>
        <taxon>Gammaproteobacteria</taxon>
        <taxon>Alteromonadales</taxon>
        <taxon>Alteromonadaceae</taxon>
        <taxon>Catenovulum</taxon>
    </lineage>
</organism>
<dbReference type="RefSeq" id="WP_143872979.1">
    <property type="nucleotide sequence ID" value="NZ_CP041660.1"/>
</dbReference>
<evidence type="ECO:0000313" key="5">
    <source>
        <dbReference type="EMBL" id="MER2492858.1"/>
    </source>
</evidence>
<dbReference type="InterPro" id="IPR015890">
    <property type="entry name" value="Chorismate_C"/>
</dbReference>
<dbReference type="Proteomes" id="UP001467690">
    <property type="component" value="Unassembled WGS sequence"/>
</dbReference>
<reference evidence="5 6" key="1">
    <citation type="submission" date="2024-06" db="EMBL/GenBank/DDBJ databases">
        <authorList>
            <person name="Chen R.Y."/>
        </authorList>
    </citation>
    <scope>NUCLEOTIDE SEQUENCE [LARGE SCALE GENOMIC DNA]</scope>
    <source>
        <strain evidence="5 6">D2</strain>
    </source>
</reference>
<protein>
    <recommendedName>
        <fullName evidence="1">aminodeoxychorismate synthase</fullName>
        <ecNumber evidence="1">2.6.1.85</ecNumber>
    </recommendedName>
</protein>
<keyword evidence="5" id="KW-0032">Aminotransferase</keyword>
<dbReference type="InterPro" id="IPR005802">
    <property type="entry name" value="ADC_synth_comp_1"/>
</dbReference>
<proteinExistence type="predicted"/>
<dbReference type="InterPro" id="IPR005801">
    <property type="entry name" value="ADC_synthase"/>
</dbReference>
<dbReference type="PRINTS" id="PR00095">
    <property type="entry name" value="ANTSNTHASEI"/>
</dbReference>
<dbReference type="InterPro" id="IPR006805">
    <property type="entry name" value="Anth_synth_I_N"/>
</dbReference>
<dbReference type="PANTHER" id="PTHR11236:SF50">
    <property type="entry name" value="AMINODEOXYCHORISMATE SYNTHASE COMPONENT 1"/>
    <property type="match status" value="1"/>
</dbReference>
<evidence type="ECO:0000256" key="1">
    <source>
        <dbReference type="ARBA" id="ARBA00013139"/>
    </source>
</evidence>
<dbReference type="InterPro" id="IPR019999">
    <property type="entry name" value="Anth_synth_I-like"/>
</dbReference>
<evidence type="ECO:0000313" key="6">
    <source>
        <dbReference type="Proteomes" id="UP001467690"/>
    </source>
</evidence>
<dbReference type="Gene3D" id="3.60.120.10">
    <property type="entry name" value="Anthranilate synthase"/>
    <property type="match status" value="1"/>
</dbReference>
<gene>
    <name evidence="5" type="primary">pabB</name>
    <name evidence="5" type="ORF">ABS311_13310</name>
</gene>
<evidence type="ECO:0000259" key="3">
    <source>
        <dbReference type="Pfam" id="PF00425"/>
    </source>
</evidence>
<dbReference type="Pfam" id="PF04715">
    <property type="entry name" value="Anth_synt_I_N"/>
    <property type="match status" value="1"/>
</dbReference>
<evidence type="ECO:0000259" key="4">
    <source>
        <dbReference type="Pfam" id="PF04715"/>
    </source>
</evidence>
<accession>A0ABV1RIT0</accession>
<dbReference type="NCBIfam" id="TIGR00553">
    <property type="entry name" value="pabB"/>
    <property type="match status" value="1"/>
</dbReference>
<comment type="caution">
    <text evidence="5">The sequence shown here is derived from an EMBL/GenBank/DDBJ whole genome shotgun (WGS) entry which is preliminary data.</text>
</comment>
<dbReference type="PANTHER" id="PTHR11236">
    <property type="entry name" value="AMINOBENZOATE/ANTHRANILATE SYNTHASE"/>
    <property type="match status" value="1"/>
</dbReference>
<dbReference type="EMBL" id="JBELOE010000236">
    <property type="protein sequence ID" value="MER2492858.1"/>
    <property type="molecule type" value="Genomic_DNA"/>
</dbReference>
<feature type="domain" description="Chorismate-utilising enzyme C-terminal" evidence="3">
    <location>
        <begin position="196"/>
        <end position="449"/>
    </location>
</feature>
<evidence type="ECO:0000256" key="2">
    <source>
        <dbReference type="ARBA" id="ARBA00022679"/>
    </source>
</evidence>
<sequence>MNNSHFISQLELPSDLDSALLFSVVADENGAIFLDSANAEHQHSRYDILLSAPLARLTYKNGITQTKLLQGLYTSESQDDPFKVARRLHAELMPKSLVETDLPFAGGSVGWFTYDLARAIENLPETAQADINLPDMMLGIYDWAIIKDNKTKTWFALDYQPKLKRVERWLQKFEQSTAQPAETFALTSDWQANMSEADYRDKFEQVKKYLHQGDCYQINLAQRFTASFQGNAWSAYLKLRERNKAPFSAFLRTENASVISISPERFLQVTNQKVETNPIKGTIARGQSLKQDNLHKAKLKDSQKDRSENLMIVDLLRNDISKVCQAGSVRVPKLFDIESFPSVHHMVSTITGELKDDKNAFDLLRACFPGGSITGAPKIRAMQIIEELEPHRRSIYCGAIGFIDWRGNMDTNITIRTLVAKENKVHCWGGGGLVYDSNCLSEYNETFDKLSQILPVLKRN</sequence>
<keyword evidence="2 5" id="KW-0808">Transferase</keyword>
<dbReference type="SUPFAM" id="SSF56322">
    <property type="entry name" value="ADC synthase"/>
    <property type="match status" value="1"/>
</dbReference>
<feature type="domain" description="Anthranilate synthase component I N-terminal" evidence="4">
    <location>
        <begin position="21"/>
        <end position="155"/>
    </location>
</feature>
<keyword evidence="6" id="KW-1185">Reference proteome</keyword>
<dbReference type="GO" id="GO:0046820">
    <property type="term" value="F:4-amino-4-deoxychorismate synthase activity"/>
    <property type="evidence" value="ECO:0007669"/>
    <property type="project" value="UniProtKB-EC"/>
</dbReference>
<dbReference type="Pfam" id="PF00425">
    <property type="entry name" value="Chorismate_bind"/>
    <property type="match status" value="1"/>
</dbReference>